<name>A0A378SI28_9MYCO</name>
<evidence type="ECO:0000313" key="5">
    <source>
        <dbReference type="EMBL" id="STZ42350.1"/>
    </source>
</evidence>
<dbReference type="SUPFAM" id="SSF55729">
    <property type="entry name" value="Acyl-CoA N-acyltransferases (Nat)"/>
    <property type="match status" value="1"/>
</dbReference>
<reference evidence="5 6" key="1">
    <citation type="submission" date="2018-06" db="EMBL/GenBank/DDBJ databases">
        <authorList>
            <consortium name="Pathogen Informatics"/>
            <person name="Doyle S."/>
        </authorList>
    </citation>
    <scope>NUCLEOTIDE SEQUENCE [LARGE SCALE GENOMIC DNA]</scope>
    <source>
        <strain evidence="5 6">NCTC10742</strain>
    </source>
</reference>
<gene>
    <name evidence="5" type="ORF">NCTC10742_01561</name>
</gene>
<comment type="similarity">
    <text evidence="1">Belongs to the acetyltransferase family.</text>
</comment>
<proteinExistence type="inferred from homology"/>
<evidence type="ECO:0000256" key="2">
    <source>
        <dbReference type="ARBA" id="ARBA00022679"/>
    </source>
</evidence>
<dbReference type="InterPro" id="IPR016181">
    <property type="entry name" value="Acyl_CoA_acyltransferase"/>
</dbReference>
<sequence length="176" mass="19260">MSRRGERSDGGNICIRAVRPGDEAELTAMIHELAEFEHAAEECTVTESRLAQALFGPDPAVYGHIVEVDGQAAATALWFRNYSTWDGVAGIYLEDLFVRPQFRRRGLGRKLLATLARECVDNGYSRLSWAVLDWNANAIALYDGVGGKPQTEWITYRVSGPGLSELASRDVPGSGS</sequence>
<dbReference type="Proteomes" id="UP000254291">
    <property type="component" value="Unassembled WGS sequence"/>
</dbReference>
<dbReference type="RefSeq" id="WP_115326922.1">
    <property type="nucleotide sequence ID" value="NZ_JACKST010000028.1"/>
</dbReference>
<dbReference type="Pfam" id="PF00583">
    <property type="entry name" value="Acetyltransf_1"/>
    <property type="match status" value="1"/>
</dbReference>
<dbReference type="PROSITE" id="PS51186">
    <property type="entry name" value="GNAT"/>
    <property type="match status" value="1"/>
</dbReference>
<keyword evidence="3" id="KW-0012">Acyltransferase</keyword>
<accession>A0A378SI28</accession>
<protein>
    <submittedName>
        <fullName evidence="5">Acetyltransferase (GNAT) family protein</fullName>
    </submittedName>
</protein>
<dbReference type="InterPro" id="IPR051016">
    <property type="entry name" value="Diverse_Substrate_AcTransf"/>
</dbReference>
<evidence type="ECO:0000256" key="3">
    <source>
        <dbReference type="ARBA" id="ARBA00023315"/>
    </source>
</evidence>
<dbReference type="Gene3D" id="3.40.630.30">
    <property type="match status" value="1"/>
</dbReference>
<feature type="domain" description="N-acetyltransferase" evidence="4">
    <location>
        <begin position="13"/>
        <end position="170"/>
    </location>
</feature>
<dbReference type="GO" id="GO:0008080">
    <property type="term" value="F:N-acetyltransferase activity"/>
    <property type="evidence" value="ECO:0007669"/>
    <property type="project" value="TreeGrafter"/>
</dbReference>
<evidence type="ECO:0000256" key="1">
    <source>
        <dbReference type="ARBA" id="ARBA00008694"/>
    </source>
</evidence>
<dbReference type="PANTHER" id="PTHR10545">
    <property type="entry name" value="DIAMINE N-ACETYLTRANSFERASE"/>
    <property type="match status" value="1"/>
</dbReference>
<dbReference type="InterPro" id="IPR000182">
    <property type="entry name" value="GNAT_dom"/>
</dbReference>
<dbReference type="AlphaFoldDB" id="A0A378SI28"/>
<dbReference type="PANTHER" id="PTHR10545:SF29">
    <property type="entry name" value="GH14572P-RELATED"/>
    <property type="match status" value="1"/>
</dbReference>
<dbReference type="CDD" id="cd04301">
    <property type="entry name" value="NAT_SF"/>
    <property type="match status" value="1"/>
</dbReference>
<evidence type="ECO:0000259" key="4">
    <source>
        <dbReference type="PROSITE" id="PS51186"/>
    </source>
</evidence>
<keyword evidence="2 5" id="KW-0808">Transferase</keyword>
<dbReference type="FunFam" id="3.40.630.30:FF:000064">
    <property type="entry name" value="GNAT family acetyltransferase"/>
    <property type="match status" value="1"/>
</dbReference>
<organism evidence="5 6">
    <name type="scientific">Mycolicibacterium gilvum</name>
    <dbReference type="NCBI Taxonomy" id="1804"/>
    <lineage>
        <taxon>Bacteria</taxon>
        <taxon>Bacillati</taxon>
        <taxon>Actinomycetota</taxon>
        <taxon>Actinomycetes</taxon>
        <taxon>Mycobacteriales</taxon>
        <taxon>Mycobacteriaceae</taxon>
        <taxon>Mycolicibacterium</taxon>
    </lineage>
</organism>
<dbReference type="EMBL" id="UGQM01000001">
    <property type="protein sequence ID" value="STZ42350.1"/>
    <property type="molecule type" value="Genomic_DNA"/>
</dbReference>
<evidence type="ECO:0000313" key="6">
    <source>
        <dbReference type="Proteomes" id="UP000254291"/>
    </source>
</evidence>